<evidence type="ECO:0000256" key="3">
    <source>
        <dbReference type="ARBA" id="ARBA00023315"/>
    </source>
</evidence>
<dbReference type="FunFam" id="3.40.47.10:FF:000010">
    <property type="entry name" value="Acetyl-CoA acetyltransferase (Thiolase)"/>
    <property type="match status" value="1"/>
</dbReference>
<dbReference type="InterPro" id="IPR020615">
    <property type="entry name" value="Thiolase_acyl_enz_int_AS"/>
</dbReference>
<dbReference type="PROSITE" id="PS00737">
    <property type="entry name" value="THIOLASE_2"/>
    <property type="match status" value="1"/>
</dbReference>
<evidence type="ECO:0000256" key="2">
    <source>
        <dbReference type="ARBA" id="ARBA00022679"/>
    </source>
</evidence>
<organism evidence="8">
    <name type="scientific">Arion vulgaris</name>
    <dbReference type="NCBI Taxonomy" id="1028688"/>
    <lineage>
        <taxon>Eukaryota</taxon>
        <taxon>Metazoa</taxon>
        <taxon>Spiralia</taxon>
        <taxon>Lophotrochozoa</taxon>
        <taxon>Mollusca</taxon>
        <taxon>Gastropoda</taxon>
        <taxon>Heterobranchia</taxon>
        <taxon>Euthyneura</taxon>
        <taxon>Panpulmonata</taxon>
        <taxon>Eupulmonata</taxon>
        <taxon>Stylommatophora</taxon>
        <taxon>Helicina</taxon>
        <taxon>Arionoidea</taxon>
        <taxon>Arionidae</taxon>
        <taxon>Arion</taxon>
    </lineage>
</organism>
<dbReference type="InterPro" id="IPR020616">
    <property type="entry name" value="Thiolase_N"/>
</dbReference>
<evidence type="ECO:0000256" key="5">
    <source>
        <dbReference type="RuleBase" id="RU003557"/>
    </source>
</evidence>
<feature type="domain" description="Thiolase N-terminal" evidence="6">
    <location>
        <begin position="10"/>
        <end position="267"/>
    </location>
</feature>
<sequence>MALSKAVTGVYIVAAKRTAFGAFGGKLKDLSATDLAVYASQAALKAGNVNHQDVNSIVFGNVIASAADGIYLPRHVGLKCGIPEVVPALAVNRLCGSGFQAIVSGAQEILLGLSDVVLTGGAENMSQSPYAVRNIRFGTRLGEDLKLQDTLWEGLTDSYIKLPMGMTAENLAEKYGISREDCDRYAVQSQTRWKKANESGVFKDEITAITIKGRKGDEVFEVDEHPRAATVEAMAKLPPVFKKNGTVNAGNASGIVDGACALILVSEAALKKFNLQPLARLVAFGISGCDPKIMGIGPVPSTKAALAAIGKSIKDIDVVEVNEAFAPQFLAVSKELGLDNDKTNVNGGAIALGHPLGATGARITANLVHDIRRRQLKYGLGSACIGGGQGITVIVERV</sequence>
<dbReference type="InterPro" id="IPR020613">
    <property type="entry name" value="Thiolase_CS"/>
</dbReference>
<dbReference type="AlphaFoldDB" id="A0A0B6ZDM9"/>
<dbReference type="EMBL" id="HACG01019667">
    <property type="protein sequence ID" value="CEK66532.1"/>
    <property type="molecule type" value="Transcribed_RNA"/>
</dbReference>
<dbReference type="InterPro" id="IPR016039">
    <property type="entry name" value="Thiolase-like"/>
</dbReference>
<dbReference type="PANTHER" id="PTHR18919:SF107">
    <property type="entry name" value="ACETYL-COA ACETYLTRANSFERASE, CYTOSOLIC"/>
    <property type="match status" value="1"/>
</dbReference>
<dbReference type="Pfam" id="PF02803">
    <property type="entry name" value="Thiolase_C"/>
    <property type="match status" value="1"/>
</dbReference>
<dbReference type="NCBIfam" id="TIGR01930">
    <property type="entry name" value="AcCoA-C-Actrans"/>
    <property type="match status" value="1"/>
</dbReference>
<feature type="active site" description="Acyl-thioester intermediate" evidence="4">
    <location>
        <position position="95"/>
    </location>
</feature>
<evidence type="ECO:0000313" key="8">
    <source>
        <dbReference type="EMBL" id="CEK66532.1"/>
    </source>
</evidence>
<dbReference type="PIRSF" id="PIRSF000429">
    <property type="entry name" value="Ac-CoA_Ac_transf"/>
    <property type="match status" value="1"/>
</dbReference>
<accession>A0A0B6ZDM9</accession>
<feature type="active site" description="Proton acceptor" evidence="4">
    <location>
        <position position="384"/>
    </location>
</feature>
<evidence type="ECO:0000256" key="4">
    <source>
        <dbReference type="PIRSR" id="PIRSR000429-1"/>
    </source>
</evidence>
<evidence type="ECO:0000259" key="7">
    <source>
        <dbReference type="Pfam" id="PF02803"/>
    </source>
</evidence>
<dbReference type="CDD" id="cd00751">
    <property type="entry name" value="thiolase"/>
    <property type="match status" value="1"/>
</dbReference>
<proteinExistence type="inferred from homology"/>
<evidence type="ECO:0000256" key="1">
    <source>
        <dbReference type="ARBA" id="ARBA00010982"/>
    </source>
</evidence>
<evidence type="ECO:0000259" key="6">
    <source>
        <dbReference type="Pfam" id="PF00108"/>
    </source>
</evidence>
<dbReference type="GO" id="GO:0005739">
    <property type="term" value="C:mitochondrion"/>
    <property type="evidence" value="ECO:0007669"/>
    <property type="project" value="TreeGrafter"/>
</dbReference>
<keyword evidence="2 5" id="KW-0808">Transferase</keyword>
<gene>
    <name evidence="8" type="primary">ORF59224</name>
</gene>
<comment type="similarity">
    <text evidence="1 5">Belongs to the thiolase-like superfamily. Thiolase family.</text>
</comment>
<dbReference type="Gene3D" id="3.40.47.10">
    <property type="match status" value="2"/>
</dbReference>
<keyword evidence="3 5" id="KW-0012">Acyltransferase</keyword>
<dbReference type="SUPFAM" id="SSF53901">
    <property type="entry name" value="Thiolase-like"/>
    <property type="match status" value="2"/>
</dbReference>
<dbReference type="PANTHER" id="PTHR18919">
    <property type="entry name" value="ACETYL-COA C-ACYLTRANSFERASE"/>
    <property type="match status" value="1"/>
</dbReference>
<feature type="active site" description="Proton acceptor" evidence="4">
    <location>
        <position position="354"/>
    </location>
</feature>
<protein>
    <recommendedName>
        <fullName evidence="9">3-ketoacyl-CoA thiolase, mitochondrial</fullName>
    </recommendedName>
</protein>
<feature type="domain" description="Thiolase C-terminal" evidence="7">
    <location>
        <begin position="276"/>
        <end position="397"/>
    </location>
</feature>
<dbReference type="InterPro" id="IPR002155">
    <property type="entry name" value="Thiolase"/>
</dbReference>
<dbReference type="PROSITE" id="PS00098">
    <property type="entry name" value="THIOLASE_1"/>
    <property type="match status" value="1"/>
</dbReference>
<reference evidence="8" key="1">
    <citation type="submission" date="2014-12" db="EMBL/GenBank/DDBJ databases">
        <title>Insight into the proteome of Arion vulgaris.</title>
        <authorList>
            <person name="Aradska J."/>
            <person name="Bulat T."/>
            <person name="Smidak R."/>
            <person name="Sarate P."/>
            <person name="Gangsoo J."/>
            <person name="Sialana F."/>
            <person name="Bilban M."/>
            <person name="Lubec G."/>
        </authorList>
    </citation>
    <scope>NUCLEOTIDE SEQUENCE</scope>
    <source>
        <tissue evidence="8">Skin</tissue>
    </source>
</reference>
<dbReference type="GO" id="GO:0003985">
    <property type="term" value="F:acetyl-CoA C-acetyltransferase activity"/>
    <property type="evidence" value="ECO:0007669"/>
    <property type="project" value="TreeGrafter"/>
</dbReference>
<dbReference type="InterPro" id="IPR020617">
    <property type="entry name" value="Thiolase_C"/>
</dbReference>
<evidence type="ECO:0008006" key="9">
    <source>
        <dbReference type="Google" id="ProtNLM"/>
    </source>
</evidence>
<name>A0A0B6ZDM9_9EUPU</name>
<dbReference type="Pfam" id="PF00108">
    <property type="entry name" value="Thiolase_N"/>
    <property type="match status" value="1"/>
</dbReference>
<dbReference type="GO" id="GO:0006635">
    <property type="term" value="P:fatty acid beta-oxidation"/>
    <property type="evidence" value="ECO:0007669"/>
    <property type="project" value="TreeGrafter"/>
</dbReference>